<sequence>MMVGTRNAKDTRMALLSNSRWKTGNALIVRELQHVGR</sequence>
<evidence type="ECO:0000313" key="2">
    <source>
        <dbReference type="Proteomes" id="UP000198992"/>
    </source>
</evidence>
<dbReference type="AlphaFoldDB" id="A0A1H5CSX6"/>
<gene>
    <name evidence="1" type="ORF">SAMN05444164_5505</name>
</gene>
<proteinExistence type="predicted"/>
<name>A0A1H5CSX6_9BRAD</name>
<accession>A0A1H5CSX6</accession>
<reference evidence="1 2" key="1">
    <citation type="submission" date="2016-10" db="EMBL/GenBank/DDBJ databases">
        <authorList>
            <person name="de Groot N.N."/>
        </authorList>
    </citation>
    <scope>NUCLEOTIDE SEQUENCE [LARGE SCALE GENOMIC DNA]</scope>
    <source>
        <strain evidence="1 2">MT12</strain>
    </source>
</reference>
<dbReference type="EMBL" id="FNTH01000001">
    <property type="protein sequence ID" value="SED69787.1"/>
    <property type="molecule type" value="Genomic_DNA"/>
</dbReference>
<protein>
    <submittedName>
        <fullName evidence="1">Uncharacterized protein</fullName>
    </submittedName>
</protein>
<organism evidence="1 2">
    <name type="scientific">Bradyrhizobium erythrophlei</name>
    <dbReference type="NCBI Taxonomy" id="1437360"/>
    <lineage>
        <taxon>Bacteria</taxon>
        <taxon>Pseudomonadati</taxon>
        <taxon>Pseudomonadota</taxon>
        <taxon>Alphaproteobacteria</taxon>
        <taxon>Hyphomicrobiales</taxon>
        <taxon>Nitrobacteraceae</taxon>
        <taxon>Bradyrhizobium</taxon>
    </lineage>
</organism>
<dbReference type="Proteomes" id="UP000198992">
    <property type="component" value="Unassembled WGS sequence"/>
</dbReference>
<evidence type="ECO:0000313" key="1">
    <source>
        <dbReference type="EMBL" id="SED69787.1"/>
    </source>
</evidence>